<organism evidence="9 10">
    <name type="scientific">Gluconobacter japonicus</name>
    <dbReference type="NCBI Taxonomy" id="376620"/>
    <lineage>
        <taxon>Bacteria</taxon>
        <taxon>Pseudomonadati</taxon>
        <taxon>Pseudomonadota</taxon>
        <taxon>Alphaproteobacteria</taxon>
        <taxon>Acetobacterales</taxon>
        <taxon>Acetobacteraceae</taxon>
        <taxon>Gluconobacter</taxon>
    </lineage>
</organism>
<feature type="domain" description="Pyrroline-5-carboxylate reductase dimerisation" evidence="8">
    <location>
        <begin position="166"/>
        <end position="271"/>
    </location>
</feature>
<dbReference type="InterPro" id="IPR000304">
    <property type="entry name" value="Pyrroline-COOH_reductase"/>
</dbReference>
<comment type="subcellular location">
    <subcellularLocation>
        <location evidence="4">Cytoplasm</location>
    </subcellularLocation>
</comment>
<feature type="domain" description="Pyrroline-5-carboxylate reductase catalytic N-terminal" evidence="7">
    <location>
        <begin position="10"/>
        <end position="99"/>
    </location>
</feature>
<comment type="pathway">
    <text evidence="4">Amino-acid biosynthesis; L-proline biosynthesis; L-proline from L-glutamate 5-semialdehyde: step 1/1.</text>
</comment>
<comment type="catalytic activity">
    <reaction evidence="4">
        <text>L-proline + NAD(+) = (S)-1-pyrroline-5-carboxylate + NADH + 2 H(+)</text>
        <dbReference type="Rhea" id="RHEA:14105"/>
        <dbReference type="ChEBI" id="CHEBI:15378"/>
        <dbReference type="ChEBI" id="CHEBI:17388"/>
        <dbReference type="ChEBI" id="CHEBI:57540"/>
        <dbReference type="ChEBI" id="CHEBI:57945"/>
        <dbReference type="ChEBI" id="CHEBI:60039"/>
        <dbReference type="EC" id="1.5.1.2"/>
    </reaction>
</comment>
<dbReference type="InterPro" id="IPR036291">
    <property type="entry name" value="NAD(P)-bd_dom_sf"/>
</dbReference>
<evidence type="ECO:0000259" key="7">
    <source>
        <dbReference type="Pfam" id="PF03807"/>
    </source>
</evidence>
<comment type="caution">
    <text evidence="9">The sequence shown here is derived from an EMBL/GenBank/DDBJ whole genome shotgun (WGS) entry which is preliminary data.</text>
</comment>
<dbReference type="PANTHER" id="PTHR11645:SF0">
    <property type="entry name" value="PYRROLINE-5-CARBOXYLATE REDUCTASE 3"/>
    <property type="match status" value="1"/>
</dbReference>
<evidence type="ECO:0000313" key="10">
    <source>
        <dbReference type="Proteomes" id="UP000661006"/>
    </source>
</evidence>
<dbReference type="AlphaFoldDB" id="A0A9Q2FLD0"/>
<evidence type="ECO:0000256" key="2">
    <source>
        <dbReference type="ARBA" id="ARBA00022857"/>
    </source>
</evidence>
<dbReference type="InterPro" id="IPR028939">
    <property type="entry name" value="P5C_Rdtase_cat_N"/>
</dbReference>
<protein>
    <recommendedName>
        <fullName evidence="4 5">Pyrroline-5-carboxylate reductase</fullName>
        <shortName evidence="4">P5C reductase</shortName>
        <shortName evidence="4">P5CR</shortName>
        <ecNumber evidence="4 5">1.5.1.2</ecNumber>
    </recommendedName>
    <alternativeName>
        <fullName evidence="4">PCA reductase</fullName>
    </alternativeName>
</protein>
<proteinExistence type="inferred from homology"/>
<dbReference type="Pfam" id="PF03807">
    <property type="entry name" value="F420_oxidored"/>
    <property type="match status" value="1"/>
</dbReference>
<keyword evidence="2 4" id="KW-0521">NADP</keyword>
<keyword evidence="4" id="KW-0963">Cytoplasm</keyword>
<dbReference type="SUPFAM" id="SSF48179">
    <property type="entry name" value="6-phosphogluconate dehydrogenase C-terminal domain-like"/>
    <property type="match status" value="1"/>
</dbReference>
<comment type="similarity">
    <text evidence="1 4">Belongs to the pyrroline-5-carboxylate reductase family.</text>
</comment>
<dbReference type="RefSeq" id="WP_194257553.1">
    <property type="nucleotide sequence ID" value="NZ_JABCQN010000002.1"/>
</dbReference>
<comment type="catalytic activity">
    <reaction evidence="4">
        <text>L-proline + NADP(+) = (S)-1-pyrroline-5-carboxylate + NADPH + 2 H(+)</text>
        <dbReference type="Rhea" id="RHEA:14109"/>
        <dbReference type="ChEBI" id="CHEBI:15378"/>
        <dbReference type="ChEBI" id="CHEBI:17388"/>
        <dbReference type="ChEBI" id="CHEBI:57783"/>
        <dbReference type="ChEBI" id="CHEBI:58349"/>
        <dbReference type="ChEBI" id="CHEBI:60039"/>
        <dbReference type="EC" id="1.5.1.2"/>
    </reaction>
</comment>
<gene>
    <name evidence="4" type="primary">proC</name>
    <name evidence="9" type="ORF">HKD32_03520</name>
</gene>
<dbReference type="HAMAP" id="MF_01925">
    <property type="entry name" value="P5C_reductase"/>
    <property type="match status" value="1"/>
</dbReference>
<keyword evidence="3 4" id="KW-0560">Oxidoreductase</keyword>
<dbReference type="GO" id="GO:0055129">
    <property type="term" value="P:L-proline biosynthetic process"/>
    <property type="evidence" value="ECO:0007669"/>
    <property type="project" value="UniProtKB-UniRule"/>
</dbReference>
<evidence type="ECO:0000256" key="6">
    <source>
        <dbReference type="PIRSR" id="PIRSR000193-1"/>
    </source>
</evidence>
<dbReference type="NCBIfam" id="TIGR00112">
    <property type="entry name" value="proC"/>
    <property type="match status" value="1"/>
</dbReference>
<name>A0A9Q2FLD0_GLUJA</name>
<evidence type="ECO:0000256" key="4">
    <source>
        <dbReference type="HAMAP-Rule" id="MF_01925"/>
    </source>
</evidence>
<keyword evidence="4" id="KW-0028">Amino-acid biosynthesis</keyword>
<dbReference type="GO" id="GO:0004735">
    <property type="term" value="F:pyrroline-5-carboxylate reductase activity"/>
    <property type="evidence" value="ECO:0007669"/>
    <property type="project" value="UniProtKB-UniRule"/>
</dbReference>
<comment type="function">
    <text evidence="4">Catalyzes the reduction of 1-pyrroline-5-carboxylate (PCA) to L-proline.</text>
</comment>
<dbReference type="GeneID" id="81473752"/>
<dbReference type="Proteomes" id="UP000661006">
    <property type="component" value="Unassembled WGS sequence"/>
</dbReference>
<dbReference type="PANTHER" id="PTHR11645">
    <property type="entry name" value="PYRROLINE-5-CARBOXYLATE REDUCTASE"/>
    <property type="match status" value="1"/>
</dbReference>
<dbReference type="InterPro" id="IPR029036">
    <property type="entry name" value="P5CR_dimer"/>
</dbReference>
<feature type="binding site" evidence="6">
    <location>
        <begin position="67"/>
        <end position="70"/>
    </location>
    <ligand>
        <name>NADP(+)</name>
        <dbReference type="ChEBI" id="CHEBI:58349"/>
    </ligand>
</feature>
<reference evidence="9" key="2">
    <citation type="submission" date="2020-11" db="EMBL/GenBank/DDBJ databases">
        <title>Description of novel Gluconobacter species.</title>
        <authorList>
            <person name="Cleenwerck I."/>
            <person name="Cnockaert M."/>
            <person name="Borremans W."/>
            <person name="Wieme A.D."/>
            <person name="De Vuyst L."/>
            <person name="Vandamme P."/>
        </authorList>
    </citation>
    <scope>NUCLEOTIDE SEQUENCE</scope>
    <source>
        <strain evidence="9">R71697</strain>
    </source>
</reference>
<evidence type="ECO:0000259" key="8">
    <source>
        <dbReference type="Pfam" id="PF14748"/>
    </source>
</evidence>
<sequence>MPSTPSILLAGCGKLGGALLDGWLASPTPPNIVVLDRHRTGSDDTLTIASSPAEIPESFTPDIIVLAVKPAGADKTIEDIGKALGNRFQKSALLSVMAGRTCEALASAAAKAGAEIPVLRAMPNTPSAIGAGISGFYAPPNATSEQATLCHELLFAVGDVVRVEKEEDLLAVTAVSGSGPAYVFLLAELLEKAGEAHGLSKETARRLARGTIYGAGRMLDDLPDDAEDLRKAVTSPNGTTAAALSVLMAPDAWPANIAKAIDAATKRADELAG</sequence>
<dbReference type="EMBL" id="JABCQN010000002">
    <property type="protein sequence ID" value="MBF0869932.1"/>
    <property type="molecule type" value="Genomic_DNA"/>
</dbReference>
<dbReference type="GO" id="GO:0005737">
    <property type="term" value="C:cytoplasm"/>
    <property type="evidence" value="ECO:0007669"/>
    <property type="project" value="UniProtKB-SubCell"/>
</dbReference>
<dbReference type="InterPro" id="IPR008927">
    <property type="entry name" value="6-PGluconate_DH-like_C_sf"/>
</dbReference>
<evidence type="ECO:0000256" key="1">
    <source>
        <dbReference type="ARBA" id="ARBA00005525"/>
    </source>
</evidence>
<accession>A0A9Q2FLD0</accession>
<dbReference type="Pfam" id="PF14748">
    <property type="entry name" value="P5CR_dimer"/>
    <property type="match status" value="1"/>
</dbReference>
<evidence type="ECO:0000256" key="5">
    <source>
        <dbReference type="NCBIfam" id="TIGR00112"/>
    </source>
</evidence>
<keyword evidence="4" id="KW-0641">Proline biosynthesis</keyword>
<dbReference type="EC" id="1.5.1.2" evidence="4 5"/>
<dbReference type="FunFam" id="1.10.3730.10:FF:000001">
    <property type="entry name" value="Pyrroline-5-carboxylate reductase"/>
    <property type="match status" value="1"/>
</dbReference>
<dbReference type="Gene3D" id="1.10.3730.10">
    <property type="entry name" value="ProC C-terminal domain-like"/>
    <property type="match status" value="1"/>
</dbReference>
<reference evidence="9" key="1">
    <citation type="submission" date="2020-04" db="EMBL/GenBank/DDBJ databases">
        <authorList>
            <person name="Sombolestani A."/>
        </authorList>
    </citation>
    <scope>NUCLEOTIDE SEQUENCE</scope>
    <source>
        <strain evidence="9">R71697</strain>
    </source>
</reference>
<evidence type="ECO:0000256" key="3">
    <source>
        <dbReference type="ARBA" id="ARBA00023002"/>
    </source>
</evidence>
<dbReference type="PIRSF" id="PIRSF000193">
    <property type="entry name" value="Pyrrol-5-carb_rd"/>
    <property type="match status" value="1"/>
</dbReference>
<evidence type="ECO:0000313" key="9">
    <source>
        <dbReference type="EMBL" id="MBF0869932.1"/>
    </source>
</evidence>
<dbReference type="SUPFAM" id="SSF51735">
    <property type="entry name" value="NAD(P)-binding Rossmann-fold domains"/>
    <property type="match status" value="1"/>
</dbReference>
<dbReference type="Gene3D" id="3.40.50.720">
    <property type="entry name" value="NAD(P)-binding Rossmann-like Domain"/>
    <property type="match status" value="1"/>
</dbReference>